<dbReference type="AlphaFoldDB" id="A0A5M6IUP1"/>
<dbReference type="Proteomes" id="UP000325255">
    <property type="component" value="Unassembled WGS sequence"/>
</dbReference>
<sequence length="513" mass="54977">MTRPVARHAAIATLLLLSACAVGPDFERPIPWWNPAAWFSDPSPAAGDASEAVAEPVDPHWWRIFGDPDLTRLEQRLGDANLDVRVAGIRLMQARAAVGVAQAAGLPSVNGNASYTREQLSQKGVLSLSPGANAASQANGLPGAGASVQNPGLFAPFDLFQYGFDASWEIDFWGRVRRSVESADASLTAAQDARRDTLVTATAELARAYVQLRGVQRRIEITRQNLGIAQQSLVLTRQRAVGGLTTDLDVANAAAQVSSTASQIPPLEAQQAQLINAIGFLLGEAPAALAGELVPPRAIPPVPPRVPVGLPSELARRRPDIRRAEAQLHAATAEVGVAVADFYPRLTLSASAAVQGVQFRDLADWGHAGTYALGPSVTLPVFEGGRLRRTLELRQAQQQEAAVLYQRTVLNALHEVDNALSAYAAEQRRRAELERAVAQNRRALALARDRYAQGVADFLQVLDVQRNLLAAEQQLTDSTTSVSTNLVQIYKALGGGWENDFPETPPAARQAVL</sequence>
<organism evidence="4 5">
    <name type="scientific">Rhodovastum atsumiense</name>
    <dbReference type="NCBI Taxonomy" id="504468"/>
    <lineage>
        <taxon>Bacteria</taxon>
        <taxon>Pseudomonadati</taxon>
        <taxon>Pseudomonadota</taxon>
        <taxon>Alphaproteobacteria</taxon>
        <taxon>Acetobacterales</taxon>
        <taxon>Acetobacteraceae</taxon>
        <taxon>Rhodovastum</taxon>
    </lineage>
</organism>
<evidence type="ECO:0000256" key="1">
    <source>
        <dbReference type="ARBA" id="ARBA00007613"/>
    </source>
</evidence>
<evidence type="ECO:0000256" key="3">
    <source>
        <dbReference type="SAM" id="Coils"/>
    </source>
</evidence>
<dbReference type="Pfam" id="PF02321">
    <property type="entry name" value="OEP"/>
    <property type="match status" value="2"/>
</dbReference>
<comment type="similarity">
    <text evidence="1 2">Belongs to the outer membrane factor (OMF) (TC 1.B.17) family.</text>
</comment>
<accession>A0A5M6IUP1</accession>
<feature type="coiled-coil region" evidence="3">
    <location>
        <begin position="416"/>
        <end position="450"/>
    </location>
</feature>
<dbReference type="PANTHER" id="PTHR30203:SF25">
    <property type="entry name" value="OUTER MEMBRANE PROTEIN-RELATED"/>
    <property type="match status" value="1"/>
</dbReference>
<keyword evidence="2" id="KW-0472">Membrane</keyword>
<keyword evidence="2" id="KW-0812">Transmembrane</keyword>
<dbReference type="GO" id="GO:0015562">
    <property type="term" value="F:efflux transmembrane transporter activity"/>
    <property type="evidence" value="ECO:0007669"/>
    <property type="project" value="InterPro"/>
</dbReference>
<protein>
    <submittedName>
        <fullName evidence="4">Efflux transporter outer membrane subunit</fullName>
    </submittedName>
</protein>
<keyword evidence="2" id="KW-0564">Palmitate</keyword>
<dbReference type="Gene3D" id="2.20.200.10">
    <property type="entry name" value="Outer membrane efflux proteins (OEP)"/>
    <property type="match status" value="1"/>
</dbReference>
<keyword evidence="2" id="KW-0732">Signal</keyword>
<proteinExistence type="inferred from homology"/>
<feature type="signal peptide" evidence="2">
    <location>
        <begin position="1"/>
        <end position="23"/>
    </location>
</feature>
<keyword evidence="2" id="KW-1134">Transmembrane beta strand</keyword>
<feature type="chain" id="PRO_5024455738" evidence="2">
    <location>
        <begin position="24"/>
        <end position="513"/>
    </location>
</feature>
<comment type="caution">
    <text evidence="4">The sequence shown here is derived from an EMBL/GenBank/DDBJ whole genome shotgun (WGS) entry which is preliminary data.</text>
</comment>
<dbReference type="NCBIfam" id="TIGR01845">
    <property type="entry name" value="outer_NodT"/>
    <property type="match status" value="1"/>
</dbReference>
<dbReference type="InterPro" id="IPR010131">
    <property type="entry name" value="MdtP/NodT-like"/>
</dbReference>
<dbReference type="GO" id="GO:0005886">
    <property type="term" value="C:plasma membrane"/>
    <property type="evidence" value="ECO:0007669"/>
    <property type="project" value="UniProtKB-SubCell"/>
</dbReference>
<gene>
    <name evidence="4" type="ORF">F1189_11280</name>
</gene>
<dbReference type="SUPFAM" id="SSF56954">
    <property type="entry name" value="Outer membrane efflux proteins (OEP)"/>
    <property type="match status" value="1"/>
</dbReference>
<keyword evidence="2" id="KW-0449">Lipoprotein</keyword>
<keyword evidence="3" id="KW-0175">Coiled coil</keyword>
<dbReference type="InterPro" id="IPR003423">
    <property type="entry name" value="OMP_efflux"/>
</dbReference>
<name>A0A5M6IUP1_9PROT</name>
<dbReference type="OrthoDB" id="9783100at2"/>
<dbReference type="PROSITE" id="PS51257">
    <property type="entry name" value="PROKAR_LIPOPROTEIN"/>
    <property type="match status" value="1"/>
</dbReference>
<evidence type="ECO:0000313" key="4">
    <source>
        <dbReference type="EMBL" id="KAA5612033.1"/>
    </source>
</evidence>
<evidence type="ECO:0000256" key="2">
    <source>
        <dbReference type="RuleBase" id="RU362097"/>
    </source>
</evidence>
<evidence type="ECO:0000313" key="5">
    <source>
        <dbReference type="Proteomes" id="UP000325255"/>
    </source>
</evidence>
<dbReference type="Gene3D" id="1.20.1600.10">
    <property type="entry name" value="Outer membrane efflux proteins (OEP)"/>
    <property type="match status" value="1"/>
</dbReference>
<comment type="subcellular location">
    <subcellularLocation>
        <location evidence="2">Cell membrane</location>
        <topology evidence="2">Lipid-anchor</topology>
    </subcellularLocation>
</comment>
<dbReference type="RefSeq" id="WP_150040849.1">
    <property type="nucleotide sequence ID" value="NZ_OW485601.1"/>
</dbReference>
<keyword evidence="5" id="KW-1185">Reference proteome</keyword>
<dbReference type="EMBL" id="VWPK01000015">
    <property type="protein sequence ID" value="KAA5612033.1"/>
    <property type="molecule type" value="Genomic_DNA"/>
</dbReference>
<dbReference type="PANTHER" id="PTHR30203">
    <property type="entry name" value="OUTER MEMBRANE CATION EFFLUX PROTEIN"/>
    <property type="match status" value="1"/>
</dbReference>
<reference evidence="4 5" key="1">
    <citation type="submission" date="2019-09" db="EMBL/GenBank/DDBJ databases">
        <title>Genome sequence of Rhodovastum atsumiense, a diverse member of the Acetobacteraceae family of non-sulfur purple photosynthetic bacteria.</title>
        <authorList>
            <person name="Meyer T."/>
            <person name="Kyndt J."/>
        </authorList>
    </citation>
    <scope>NUCLEOTIDE SEQUENCE [LARGE SCALE GENOMIC DNA]</scope>
    <source>
        <strain evidence="4 5">DSM 21279</strain>
    </source>
</reference>